<name>A0A2Y9AG81_9MICO</name>
<evidence type="ECO:0000256" key="1">
    <source>
        <dbReference type="SAM" id="Phobius"/>
    </source>
</evidence>
<feature type="transmembrane region" description="Helical" evidence="1">
    <location>
        <begin position="171"/>
        <end position="194"/>
    </location>
</feature>
<keyword evidence="1" id="KW-0812">Transmembrane</keyword>
<evidence type="ECO:0000313" key="3">
    <source>
        <dbReference type="Proteomes" id="UP000250222"/>
    </source>
</evidence>
<reference evidence="2 3" key="1">
    <citation type="submission" date="2016-10" db="EMBL/GenBank/DDBJ databases">
        <authorList>
            <person name="Cai Z."/>
        </authorList>
    </citation>
    <scope>NUCLEOTIDE SEQUENCE [LARGE SCALE GENOMIC DNA]</scope>
    <source>
        <strain evidence="2 3">CGMCC 1.10826</strain>
    </source>
</reference>
<protein>
    <submittedName>
        <fullName evidence="2">Uncharacterized protein</fullName>
    </submittedName>
</protein>
<proteinExistence type="predicted"/>
<dbReference type="RefSeq" id="WP_110852797.1">
    <property type="nucleotide sequence ID" value="NZ_QKLZ01000008.1"/>
</dbReference>
<keyword evidence="3" id="KW-1185">Reference proteome</keyword>
<dbReference type="AlphaFoldDB" id="A0A2Y9AG81"/>
<dbReference type="OrthoDB" id="5192631at2"/>
<feature type="transmembrane region" description="Helical" evidence="1">
    <location>
        <begin position="144"/>
        <end position="165"/>
    </location>
</feature>
<dbReference type="EMBL" id="UETB01000008">
    <property type="protein sequence ID" value="SSA43320.1"/>
    <property type="molecule type" value="Genomic_DNA"/>
</dbReference>
<keyword evidence="1" id="KW-0472">Membrane</keyword>
<sequence length="250" mass="26454">MESTTNEVWHRPFVKEHQQWCDDFVVELRLLDVPGPVIGDRLAEVEAHCTDTGESPAQAFGDPVGYARSLDVDRSPAQAAGVRRVAVVSGVQVLALLVGTSAAFAWARGEDLSYNIVQVGATVLFIGVLLAIPALLRHIITHPWAVGMPLIAVEMLLGGGAALAGRLDLPALLALPPAAPAVGLFVVVVALAVVEYRELTKDGDEDLVTSPLSPAPEAPAPRRRSLVTLMPAVMVPASYVVLSVLPWVVS</sequence>
<organism evidence="2 3">
    <name type="scientific">Georgenia satyanarayanai</name>
    <dbReference type="NCBI Taxonomy" id="860221"/>
    <lineage>
        <taxon>Bacteria</taxon>
        <taxon>Bacillati</taxon>
        <taxon>Actinomycetota</taxon>
        <taxon>Actinomycetes</taxon>
        <taxon>Micrococcales</taxon>
        <taxon>Bogoriellaceae</taxon>
        <taxon>Georgenia</taxon>
    </lineage>
</organism>
<accession>A0A2Y9AG81</accession>
<feature type="transmembrane region" description="Helical" evidence="1">
    <location>
        <begin position="226"/>
        <end position="249"/>
    </location>
</feature>
<gene>
    <name evidence="2" type="ORF">SAMN05216184_10884</name>
</gene>
<feature type="transmembrane region" description="Helical" evidence="1">
    <location>
        <begin position="85"/>
        <end position="106"/>
    </location>
</feature>
<feature type="transmembrane region" description="Helical" evidence="1">
    <location>
        <begin position="112"/>
        <end position="132"/>
    </location>
</feature>
<evidence type="ECO:0000313" key="2">
    <source>
        <dbReference type="EMBL" id="SSA43320.1"/>
    </source>
</evidence>
<dbReference type="Proteomes" id="UP000250222">
    <property type="component" value="Unassembled WGS sequence"/>
</dbReference>
<keyword evidence="1" id="KW-1133">Transmembrane helix</keyword>